<feature type="chain" id="PRO_5006394629" evidence="1">
    <location>
        <begin position="24"/>
        <end position="79"/>
    </location>
</feature>
<protein>
    <submittedName>
        <fullName evidence="2">Uncharacterized protein</fullName>
    </submittedName>
</protein>
<dbReference type="Proteomes" id="UP000051386">
    <property type="component" value="Unassembled WGS sequence"/>
</dbReference>
<dbReference type="RefSeq" id="WP_057687264.1">
    <property type="nucleotide sequence ID" value="NZ_JANUEG010000023.1"/>
</dbReference>
<accession>A0A0R0CVG1</accession>
<dbReference type="PATRIC" id="fig|517011.3.peg.3280"/>
<evidence type="ECO:0000313" key="3">
    <source>
        <dbReference type="Proteomes" id="UP000051386"/>
    </source>
</evidence>
<dbReference type="AlphaFoldDB" id="A0A0R0CVG1"/>
<reference evidence="2 3" key="1">
    <citation type="submission" date="2015-05" db="EMBL/GenBank/DDBJ databases">
        <title>Genome sequencing and analysis of members of genus Stenotrophomonas.</title>
        <authorList>
            <person name="Patil P.P."/>
            <person name="Midha S."/>
            <person name="Patil P.B."/>
        </authorList>
    </citation>
    <scope>NUCLEOTIDE SEQUENCE [LARGE SCALE GENOMIC DNA]</scope>
    <source>
        <strain evidence="2 3">DSM 21508</strain>
    </source>
</reference>
<comment type="caution">
    <text evidence="2">The sequence shown here is derived from an EMBL/GenBank/DDBJ whole genome shotgun (WGS) entry which is preliminary data.</text>
</comment>
<dbReference type="EMBL" id="LDJK01000081">
    <property type="protein sequence ID" value="KRG70362.1"/>
    <property type="molecule type" value="Genomic_DNA"/>
</dbReference>
<name>A0A0R0CVG1_9GAMM</name>
<evidence type="ECO:0000313" key="2">
    <source>
        <dbReference type="EMBL" id="KRG70362.1"/>
    </source>
</evidence>
<organism evidence="2 3">
    <name type="scientific">Stenotrophomonas chelatiphaga</name>
    <dbReference type="NCBI Taxonomy" id="517011"/>
    <lineage>
        <taxon>Bacteria</taxon>
        <taxon>Pseudomonadati</taxon>
        <taxon>Pseudomonadota</taxon>
        <taxon>Gammaproteobacteria</taxon>
        <taxon>Lysobacterales</taxon>
        <taxon>Lysobacteraceae</taxon>
        <taxon>Stenotrophomonas</taxon>
    </lineage>
</organism>
<evidence type="ECO:0000256" key="1">
    <source>
        <dbReference type="SAM" id="SignalP"/>
    </source>
</evidence>
<keyword evidence="3" id="KW-1185">Reference proteome</keyword>
<keyword evidence="1" id="KW-0732">Signal</keyword>
<proteinExistence type="predicted"/>
<feature type="signal peptide" evidence="1">
    <location>
        <begin position="1"/>
        <end position="23"/>
    </location>
</feature>
<sequence length="79" mass="8695">MKPFVVTCMAAVLLGAGFSPANAAASTYTCSYRLYENGQPVVRRIEYVEATLQAAMARFEAFLADLRAQDKHPQHLGCR</sequence>
<gene>
    <name evidence="2" type="ORF">ABB28_15480</name>
</gene>